<name>A0ABV7VNL6_9GAMM</name>
<dbReference type="EMBL" id="JBHRYB010000001">
    <property type="protein sequence ID" value="MFC3679121.1"/>
    <property type="molecule type" value="Genomic_DNA"/>
</dbReference>
<dbReference type="PANTHER" id="PTHR30435:SF1">
    <property type="entry name" value="FLAGELLAR HOOK PROTEIN FLGE"/>
    <property type="match status" value="1"/>
</dbReference>
<evidence type="ECO:0000256" key="4">
    <source>
        <dbReference type="ARBA" id="ARBA00023143"/>
    </source>
</evidence>
<comment type="function">
    <text evidence="5">A flexible structure which links the flagellar filament to the drive apparatus in the basal body.</text>
</comment>
<dbReference type="Pfam" id="PF06429">
    <property type="entry name" value="Flg_bbr_C"/>
    <property type="match status" value="1"/>
</dbReference>
<evidence type="ECO:0000259" key="8">
    <source>
        <dbReference type="Pfam" id="PF07559"/>
    </source>
</evidence>
<accession>A0ABV7VNL6</accession>
<dbReference type="Proteomes" id="UP001595722">
    <property type="component" value="Unassembled WGS sequence"/>
</dbReference>
<evidence type="ECO:0000259" key="6">
    <source>
        <dbReference type="Pfam" id="PF00460"/>
    </source>
</evidence>
<keyword evidence="10" id="KW-0969">Cilium</keyword>
<dbReference type="RefSeq" id="WP_376864768.1">
    <property type="nucleotide sequence ID" value="NZ_JBHRYB010000001.1"/>
</dbReference>
<keyword evidence="10" id="KW-0282">Flagellum</keyword>
<evidence type="ECO:0000259" key="7">
    <source>
        <dbReference type="Pfam" id="PF06429"/>
    </source>
</evidence>
<proteinExistence type="inferred from homology"/>
<evidence type="ECO:0000256" key="5">
    <source>
        <dbReference type="RuleBase" id="RU362116"/>
    </source>
</evidence>
<dbReference type="Pfam" id="PF00460">
    <property type="entry name" value="Flg_bb_rod"/>
    <property type="match status" value="1"/>
</dbReference>
<comment type="subcellular location">
    <subcellularLocation>
        <location evidence="1 5">Bacterial flagellum basal body</location>
    </subcellularLocation>
</comment>
<evidence type="ECO:0000256" key="1">
    <source>
        <dbReference type="ARBA" id="ARBA00004117"/>
    </source>
</evidence>
<protein>
    <recommendedName>
        <fullName evidence="3 5">Flagellar hook protein FlgE</fullName>
    </recommendedName>
</protein>
<dbReference type="InterPro" id="IPR011491">
    <property type="entry name" value="FlgE_D2"/>
</dbReference>
<keyword evidence="11" id="KW-1185">Reference proteome</keyword>
<dbReference type="NCBIfam" id="TIGR03506">
    <property type="entry name" value="FlgEFG_subfam"/>
    <property type="match status" value="2"/>
</dbReference>
<feature type="domain" description="Flagellar hook protein FlgE D2" evidence="8">
    <location>
        <begin position="928"/>
        <end position="1095"/>
    </location>
</feature>
<evidence type="ECO:0000313" key="10">
    <source>
        <dbReference type="EMBL" id="MFC3679121.1"/>
    </source>
</evidence>
<keyword evidence="10" id="KW-0966">Cell projection</keyword>
<dbReference type="SUPFAM" id="SSF117143">
    <property type="entry name" value="Flagellar hook protein flgE"/>
    <property type="match status" value="1"/>
</dbReference>
<evidence type="ECO:0000256" key="3">
    <source>
        <dbReference type="ARBA" id="ARBA00019015"/>
    </source>
</evidence>
<evidence type="ECO:0000256" key="2">
    <source>
        <dbReference type="ARBA" id="ARBA00009677"/>
    </source>
</evidence>
<feature type="domain" description="Flagellar basal-body/hook protein C-terminal" evidence="7">
    <location>
        <begin position="1169"/>
        <end position="1213"/>
    </location>
</feature>
<sequence>MAFNIGLSGIRAASTDLEVRGNNIANASTTGFKHSRAEFSDVYTTTLLGTGVQPVGSGVTVDNVRQQFSQGNISGTQNSLDMAIDGNGFFVLNDRGSVSYTRSGIFSLDKDGYVVANNGSRLQGYEANANGVVNGVLGDIQIQVANQPPRLTSLVSAIVNLDAGESVLQEQGQRLVSNGLAIGAADAGIIESTSSVLATSGQPTSAGLPAQVAFATDLATVATAGYGAIAMDIDIGDGNGVQTVTLNGVAAGSTVADVLNDIQSSLDGVFGSGQLLASQQTPGGELLISRAGYNATNGTSFSISNTAAWDTAFGASGAVVAGTEGSRLFVGSNPLTADFRSVPGTSTTTRTTATPPLNIVNSDPGEFAVLPANNVYGALDISTGSGNVLAFTIATETGATYPINLSEAAWQGAAPGSGYATLDVNDAVAQINTQITATAGAGAEEVVAVNNAGRIEFRVQGAPAVPGSAASRGDFVQIADNQVSSVNLSLTNLGFLTGNRFDGGEEPVLANNEFQLEVTSTTGNAGGPFTITIPPAAYASLDDVAIAIQQQIDVFIGAAGIAGKVSVDAVGGQLVFTNTRTGSGEGLSLTATAGEPQALAALGLDSMFVVAGQNEIDRSNNFRINLTVPAPDEENRSGSVLISLDEEYRSVQQLAASINRQLNSQDSENYIGVRAEAVEIEPNVVPPEFKLRLVAVESGEASIISISDVTANGPDISAEEMYGLLQIDPADNALLTTGIAGVSNEYPEQKVTLTGPDGEETVITIPENAEANEIVSIFNKQPGVTTSALTTMTIPLSGYNSPGNDMSLTLNGQVLTATSIPDLVEEINSYRSTTLPGFNATTNDAGDLIITNEIGRDIKLEMSSSEVTDSIVIQGEANTGPVVLGGNPQADSAAAVGGVITFTLNEGYSMSQPDPMVSGIFGALTEDEFTPYTLNAFDPTDQDTYNHATSTKIYDSLGNPHEMTQFFVKEPLDPDRPNEQNLWVMYVQIDGYDVGDPDASLPFPQNLEPTRYRHELFFNQDGTLDTEATGEMYITNWDPRDADGALTGALGSTNVLEGGLPLSDPPSNSNFQIDLTGSTQHGGAFAVNEVNQNGYSTGRLTGLEIDTEGVMFARFTNGQAQVLGQVALGNFRNPEGLTPLGDTGWAESFESGVPTIGSPRTASFGQIRSSALEDSNVNLSEELVGLIIAQRNFQASSKTIETVDQVTQTILQI</sequence>
<dbReference type="InterPro" id="IPR020013">
    <property type="entry name" value="Flagellar_FlgE/F/G"/>
</dbReference>
<dbReference type="Pfam" id="PF22692">
    <property type="entry name" value="LlgE_F_G_D1"/>
    <property type="match status" value="1"/>
</dbReference>
<dbReference type="Pfam" id="PF07559">
    <property type="entry name" value="FlgE_D2"/>
    <property type="match status" value="1"/>
</dbReference>
<dbReference type="InterPro" id="IPR001444">
    <property type="entry name" value="Flag_bb_rod_N"/>
</dbReference>
<feature type="domain" description="Flagellar hook protein FlgE/F/G-like D1" evidence="9">
    <location>
        <begin position="83"/>
        <end position="142"/>
    </location>
</feature>
<evidence type="ECO:0000313" key="11">
    <source>
        <dbReference type="Proteomes" id="UP001595722"/>
    </source>
</evidence>
<comment type="similarity">
    <text evidence="2 5">Belongs to the flagella basal body rod proteins family.</text>
</comment>
<dbReference type="Gene3D" id="2.60.98.20">
    <property type="entry name" value="Flagellar hook protein FlgE"/>
    <property type="match status" value="1"/>
</dbReference>
<dbReference type="InterPro" id="IPR037058">
    <property type="entry name" value="Falgellar_hook_FlgE_sf"/>
</dbReference>
<reference evidence="11" key="1">
    <citation type="journal article" date="2019" name="Int. J. Syst. Evol. Microbiol.">
        <title>The Global Catalogue of Microorganisms (GCM) 10K type strain sequencing project: providing services to taxonomists for standard genome sequencing and annotation.</title>
        <authorList>
            <consortium name="The Broad Institute Genomics Platform"/>
            <consortium name="The Broad Institute Genome Sequencing Center for Infectious Disease"/>
            <person name="Wu L."/>
            <person name="Ma J."/>
        </authorList>
    </citation>
    <scope>NUCLEOTIDE SEQUENCE [LARGE SCALE GENOMIC DNA]</scope>
    <source>
        <strain evidence="11">KCTC 42424</strain>
    </source>
</reference>
<dbReference type="InterPro" id="IPR010930">
    <property type="entry name" value="Flg_bb/hook_C_dom"/>
</dbReference>
<dbReference type="InterPro" id="IPR053967">
    <property type="entry name" value="LlgE_F_G-like_D1"/>
</dbReference>
<organism evidence="10 11">
    <name type="scientific">Bacterioplanoides pacificum</name>
    <dbReference type="NCBI Taxonomy" id="1171596"/>
    <lineage>
        <taxon>Bacteria</taxon>
        <taxon>Pseudomonadati</taxon>
        <taxon>Pseudomonadota</taxon>
        <taxon>Gammaproteobacteria</taxon>
        <taxon>Oceanospirillales</taxon>
        <taxon>Oceanospirillaceae</taxon>
        <taxon>Bacterioplanoides</taxon>
    </lineage>
</organism>
<keyword evidence="4 5" id="KW-0975">Bacterial flagellum</keyword>
<dbReference type="InterPro" id="IPR037925">
    <property type="entry name" value="FlgE/F/G-like"/>
</dbReference>
<feature type="domain" description="Flagellar basal body rod protein N-terminal" evidence="6">
    <location>
        <begin position="4"/>
        <end position="33"/>
    </location>
</feature>
<evidence type="ECO:0000259" key="9">
    <source>
        <dbReference type="Pfam" id="PF22692"/>
    </source>
</evidence>
<dbReference type="PANTHER" id="PTHR30435">
    <property type="entry name" value="FLAGELLAR PROTEIN"/>
    <property type="match status" value="1"/>
</dbReference>
<gene>
    <name evidence="10" type="ORF">ACFOMG_03220</name>
</gene>
<comment type="caution">
    <text evidence="10">The sequence shown here is derived from an EMBL/GenBank/DDBJ whole genome shotgun (WGS) entry which is preliminary data.</text>
</comment>